<comment type="caution">
    <text evidence="5">The sequence shown here is derived from an EMBL/GenBank/DDBJ whole genome shotgun (WGS) entry which is preliminary data.</text>
</comment>
<feature type="modified residue" description="4-aspartylphosphate" evidence="1">
    <location>
        <position position="67"/>
    </location>
</feature>
<dbReference type="CDD" id="cd00077">
    <property type="entry name" value="HDc"/>
    <property type="match status" value="1"/>
</dbReference>
<dbReference type="EMBL" id="LACI01001121">
    <property type="protein sequence ID" value="KJU85199.1"/>
    <property type="molecule type" value="Genomic_DNA"/>
</dbReference>
<dbReference type="InterPro" id="IPR003607">
    <property type="entry name" value="HD/PDEase_dom"/>
</dbReference>
<keyword evidence="5" id="KW-0378">Hydrolase</keyword>
<feature type="domain" description="Response regulatory" evidence="3">
    <location>
        <begin position="18"/>
        <end position="132"/>
    </location>
</feature>
<keyword evidence="6" id="KW-1185">Reference proteome</keyword>
<dbReference type="Proteomes" id="UP000033423">
    <property type="component" value="Unassembled WGS sequence"/>
</dbReference>
<keyword evidence="1" id="KW-0597">Phosphoprotein</keyword>
<dbReference type="InterPro" id="IPR037522">
    <property type="entry name" value="HD_GYP_dom"/>
</dbReference>
<evidence type="ECO:0000313" key="6">
    <source>
        <dbReference type="Proteomes" id="UP000033423"/>
    </source>
</evidence>
<feature type="coiled-coil region" evidence="2">
    <location>
        <begin position="145"/>
        <end position="172"/>
    </location>
</feature>
<dbReference type="CDD" id="cd17536">
    <property type="entry name" value="REC_YesN-like"/>
    <property type="match status" value="1"/>
</dbReference>
<dbReference type="PROSITE" id="PS51832">
    <property type="entry name" value="HD_GYP"/>
    <property type="match status" value="1"/>
</dbReference>
<evidence type="ECO:0000259" key="4">
    <source>
        <dbReference type="PROSITE" id="PS51832"/>
    </source>
</evidence>
<dbReference type="InterPro" id="IPR011006">
    <property type="entry name" value="CheY-like_superfamily"/>
</dbReference>
<organism evidence="5 6">
    <name type="scientific">Candidatus Magnetobacterium bavaricum</name>
    <dbReference type="NCBI Taxonomy" id="29290"/>
    <lineage>
        <taxon>Bacteria</taxon>
        <taxon>Pseudomonadati</taxon>
        <taxon>Nitrospirota</taxon>
        <taxon>Thermodesulfovibrionia</taxon>
        <taxon>Thermodesulfovibrionales</taxon>
        <taxon>Candidatus Magnetobacteriaceae</taxon>
        <taxon>Candidatus Magnetobacterium</taxon>
    </lineage>
</organism>
<dbReference type="Pfam" id="PF00072">
    <property type="entry name" value="Response_reg"/>
    <property type="match status" value="1"/>
</dbReference>
<dbReference type="PATRIC" id="fig|29290.4.peg.3453"/>
<keyword evidence="2" id="KW-0175">Coiled coil</keyword>
<evidence type="ECO:0000256" key="1">
    <source>
        <dbReference type="PROSITE-ProRule" id="PRU00169"/>
    </source>
</evidence>
<dbReference type="Pfam" id="PF13487">
    <property type="entry name" value="HD_5"/>
    <property type="match status" value="1"/>
</dbReference>
<dbReference type="InterPro" id="IPR052020">
    <property type="entry name" value="Cyclic_di-GMP/3'3'-cGAMP_PDE"/>
</dbReference>
<dbReference type="Gene3D" id="1.10.3210.10">
    <property type="entry name" value="Hypothetical protein af1432"/>
    <property type="match status" value="1"/>
</dbReference>
<accession>A0A0F3GTD2</accession>
<dbReference type="PANTHER" id="PTHR45228">
    <property type="entry name" value="CYCLIC DI-GMP PHOSPHODIESTERASE TM_0186-RELATED"/>
    <property type="match status" value="1"/>
</dbReference>
<dbReference type="PANTHER" id="PTHR45228:SF8">
    <property type="entry name" value="TWO-COMPONENT RESPONSE REGULATOR-RELATED"/>
    <property type="match status" value="1"/>
</dbReference>
<feature type="domain" description="HD-GYP" evidence="4">
    <location>
        <begin position="166"/>
        <end position="295"/>
    </location>
</feature>
<dbReference type="SUPFAM" id="SSF109604">
    <property type="entry name" value="HD-domain/PDEase-like"/>
    <property type="match status" value="1"/>
</dbReference>
<name>A0A0F3GTD2_9BACT</name>
<sequence length="295" mass="33480">MIDAQGFKEFTRRSKGISVLYVEDDQLVRENTKKLLLRFFEVVECATDGHEGLNKYRSGSFDIVISDIRMPHVNGIEMVSGIKNLNKHQKIVIISAHDESQYLMELINLGVSSFIIKPINTKQLLEVLSEIVDYLWYAKLDQNYKKRLEDTIEKKTIELKETQREVRNLTDELLQRLISASEHKDTDTGEHISRMGFYSKRLAQEIGASVEFIEAIGFASPLHDIGKIGIPDNVLLKKGPLTGEEFELIKTHTMIGASILSGSSHRNIQMAETIALYHHERWDGSGYPAGLSGEY</sequence>
<evidence type="ECO:0000256" key="2">
    <source>
        <dbReference type="SAM" id="Coils"/>
    </source>
</evidence>
<dbReference type="PROSITE" id="PS50110">
    <property type="entry name" value="RESPONSE_REGULATORY"/>
    <property type="match status" value="1"/>
</dbReference>
<gene>
    <name evidence="5" type="ORF">MBAV_002598</name>
</gene>
<evidence type="ECO:0000259" key="3">
    <source>
        <dbReference type="PROSITE" id="PS50110"/>
    </source>
</evidence>
<dbReference type="Gene3D" id="3.40.50.2300">
    <property type="match status" value="1"/>
</dbReference>
<dbReference type="InterPro" id="IPR001789">
    <property type="entry name" value="Sig_transdc_resp-reg_receiver"/>
</dbReference>
<proteinExistence type="predicted"/>
<dbReference type="AlphaFoldDB" id="A0A0F3GTD2"/>
<dbReference type="SUPFAM" id="SSF52172">
    <property type="entry name" value="CheY-like"/>
    <property type="match status" value="1"/>
</dbReference>
<dbReference type="GO" id="GO:0016787">
    <property type="term" value="F:hydrolase activity"/>
    <property type="evidence" value="ECO:0007669"/>
    <property type="project" value="UniProtKB-KW"/>
</dbReference>
<dbReference type="SMART" id="SM00448">
    <property type="entry name" value="REC"/>
    <property type="match status" value="1"/>
</dbReference>
<reference evidence="5 6" key="1">
    <citation type="submission" date="2015-02" db="EMBL/GenBank/DDBJ databases">
        <title>Single-cell genomics of uncultivated deep-branching MTB reveals a conserved set of magnetosome genes.</title>
        <authorList>
            <person name="Kolinko S."/>
            <person name="Richter M."/>
            <person name="Glockner F.O."/>
            <person name="Brachmann A."/>
            <person name="Schuler D."/>
        </authorList>
    </citation>
    <scope>NUCLEOTIDE SEQUENCE [LARGE SCALE GENOMIC DNA]</scope>
    <source>
        <strain evidence="5">TM-1</strain>
    </source>
</reference>
<dbReference type="GO" id="GO:0000160">
    <property type="term" value="P:phosphorelay signal transduction system"/>
    <property type="evidence" value="ECO:0007669"/>
    <property type="project" value="InterPro"/>
</dbReference>
<protein>
    <submittedName>
        <fullName evidence="5">Response regulator receiver modulated metal dependent phosphohydrolase</fullName>
    </submittedName>
</protein>
<evidence type="ECO:0000313" key="5">
    <source>
        <dbReference type="EMBL" id="KJU85199.1"/>
    </source>
</evidence>